<dbReference type="PANTHER" id="PTHR33337:SF40">
    <property type="entry name" value="CENP-V_GFA DOMAIN-CONTAINING PROTEIN-RELATED"/>
    <property type="match status" value="1"/>
</dbReference>
<gene>
    <name evidence="6" type="ORF">GCM10011498_34270</name>
</gene>
<dbReference type="InterPro" id="IPR006913">
    <property type="entry name" value="CENP-V/GFA"/>
</dbReference>
<evidence type="ECO:0000256" key="3">
    <source>
        <dbReference type="ARBA" id="ARBA00022833"/>
    </source>
</evidence>
<dbReference type="InterPro" id="IPR011057">
    <property type="entry name" value="Mss4-like_sf"/>
</dbReference>
<dbReference type="Pfam" id="PF04828">
    <property type="entry name" value="GFA"/>
    <property type="match status" value="1"/>
</dbReference>
<keyword evidence="2" id="KW-0479">Metal-binding</keyword>
<comment type="similarity">
    <text evidence="1">Belongs to the Gfa family.</text>
</comment>
<organism evidence="6 7">
    <name type="scientific">Neptunicoccus cionae</name>
    <dbReference type="NCBI Taxonomy" id="2035344"/>
    <lineage>
        <taxon>Bacteria</taxon>
        <taxon>Pseudomonadati</taxon>
        <taxon>Pseudomonadota</taxon>
        <taxon>Alphaproteobacteria</taxon>
        <taxon>Rhodobacterales</taxon>
        <taxon>Paracoccaceae</taxon>
        <taxon>Neptunicoccus</taxon>
    </lineage>
</organism>
<evidence type="ECO:0000259" key="5">
    <source>
        <dbReference type="PROSITE" id="PS51891"/>
    </source>
</evidence>
<dbReference type="PROSITE" id="PS51891">
    <property type="entry name" value="CENP_V_GFA"/>
    <property type="match status" value="1"/>
</dbReference>
<evidence type="ECO:0000256" key="2">
    <source>
        <dbReference type="ARBA" id="ARBA00022723"/>
    </source>
</evidence>
<keyword evidence="7" id="KW-1185">Reference proteome</keyword>
<dbReference type="SUPFAM" id="SSF51316">
    <property type="entry name" value="Mss4-like"/>
    <property type="match status" value="1"/>
</dbReference>
<keyword evidence="4" id="KW-0456">Lyase</keyword>
<evidence type="ECO:0000256" key="1">
    <source>
        <dbReference type="ARBA" id="ARBA00005495"/>
    </source>
</evidence>
<dbReference type="PANTHER" id="PTHR33337">
    <property type="entry name" value="GFA DOMAIN-CONTAINING PROTEIN"/>
    <property type="match status" value="1"/>
</dbReference>
<dbReference type="GO" id="GO:0016846">
    <property type="term" value="F:carbon-sulfur lyase activity"/>
    <property type="evidence" value="ECO:0007669"/>
    <property type="project" value="InterPro"/>
</dbReference>
<dbReference type="GO" id="GO:0046872">
    <property type="term" value="F:metal ion binding"/>
    <property type="evidence" value="ECO:0007669"/>
    <property type="project" value="UniProtKB-KW"/>
</dbReference>
<dbReference type="RefSeq" id="WP_188678231.1">
    <property type="nucleotide sequence ID" value="NZ_BMKA01000007.1"/>
</dbReference>
<dbReference type="Gene3D" id="3.90.1590.10">
    <property type="entry name" value="glutathione-dependent formaldehyde- activating enzyme (gfa)"/>
    <property type="match status" value="1"/>
</dbReference>
<reference evidence="6" key="1">
    <citation type="journal article" date="2014" name="Int. J. Syst. Evol. Microbiol.">
        <title>Complete genome sequence of Corynebacterium casei LMG S-19264T (=DSM 44701T), isolated from a smear-ripened cheese.</title>
        <authorList>
            <consortium name="US DOE Joint Genome Institute (JGI-PGF)"/>
            <person name="Walter F."/>
            <person name="Albersmeier A."/>
            <person name="Kalinowski J."/>
            <person name="Ruckert C."/>
        </authorList>
    </citation>
    <scope>NUCLEOTIDE SEQUENCE</scope>
    <source>
        <strain evidence="6">CGMCC 1.15880</strain>
    </source>
</reference>
<keyword evidence="3" id="KW-0862">Zinc</keyword>
<evidence type="ECO:0000313" key="6">
    <source>
        <dbReference type="EMBL" id="GGA30246.1"/>
    </source>
</evidence>
<dbReference type="AlphaFoldDB" id="A0A916R334"/>
<protein>
    <submittedName>
        <fullName evidence="6">Aldehyde-activating protein</fullName>
    </submittedName>
</protein>
<proteinExistence type="inferred from homology"/>
<accession>A0A916R334</accession>
<dbReference type="EMBL" id="BMKA01000007">
    <property type="protein sequence ID" value="GGA30246.1"/>
    <property type="molecule type" value="Genomic_DNA"/>
</dbReference>
<feature type="domain" description="CENP-V/GFA" evidence="5">
    <location>
        <begin position="2"/>
        <end position="116"/>
    </location>
</feature>
<sequence>MKTGSCLCGAVTFEVSGEMRPSVACHCTQCRKTSGHYWSATQVPSDRLTLTRSDGLQWYQSSPTARRGFCSVCGSSLFWEMESEAATSIGTGTIDGDTGLHTEKHIFVADKGDYYEIADRLPQKEQT</sequence>
<reference evidence="6" key="2">
    <citation type="submission" date="2020-09" db="EMBL/GenBank/DDBJ databases">
        <authorList>
            <person name="Sun Q."/>
            <person name="Zhou Y."/>
        </authorList>
    </citation>
    <scope>NUCLEOTIDE SEQUENCE</scope>
    <source>
        <strain evidence="6">CGMCC 1.15880</strain>
    </source>
</reference>
<comment type="caution">
    <text evidence="6">The sequence shown here is derived from an EMBL/GenBank/DDBJ whole genome shotgun (WGS) entry which is preliminary data.</text>
</comment>
<evidence type="ECO:0000313" key="7">
    <source>
        <dbReference type="Proteomes" id="UP000628017"/>
    </source>
</evidence>
<name>A0A916R334_9RHOB</name>
<dbReference type="Proteomes" id="UP000628017">
    <property type="component" value="Unassembled WGS sequence"/>
</dbReference>
<evidence type="ECO:0000256" key="4">
    <source>
        <dbReference type="ARBA" id="ARBA00023239"/>
    </source>
</evidence>